<protein>
    <recommendedName>
        <fullName evidence="3">Ycf1</fullName>
    </recommendedName>
</protein>
<comment type="caution">
    <text evidence="1">The sequence shown here is derived from an EMBL/GenBank/DDBJ whole genome shotgun (WGS) entry which is preliminary data.</text>
</comment>
<evidence type="ECO:0000313" key="2">
    <source>
        <dbReference type="Proteomes" id="UP001151760"/>
    </source>
</evidence>
<accession>A0ABQ5J6R4</accession>
<proteinExistence type="predicted"/>
<reference evidence="1" key="1">
    <citation type="journal article" date="2022" name="Int. J. Mol. Sci.">
        <title>Draft Genome of Tanacetum Coccineum: Genomic Comparison of Closely Related Tanacetum-Family Plants.</title>
        <authorList>
            <person name="Yamashiro T."/>
            <person name="Shiraishi A."/>
            <person name="Nakayama K."/>
            <person name="Satake H."/>
        </authorList>
    </citation>
    <scope>NUCLEOTIDE SEQUENCE</scope>
</reference>
<gene>
    <name evidence="1" type="ORF">Tco_1124426</name>
</gene>
<dbReference type="Proteomes" id="UP001151760">
    <property type="component" value="Unassembled WGS sequence"/>
</dbReference>
<organism evidence="1 2">
    <name type="scientific">Tanacetum coccineum</name>
    <dbReference type="NCBI Taxonomy" id="301880"/>
    <lineage>
        <taxon>Eukaryota</taxon>
        <taxon>Viridiplantae</taxon>
        <taxon>Streptophyta</taxon>
        <taxon>Embryophyta</taxon>
        <taxon>Tracheophyta</taxon>
        <taxon>Spermatophyta</taxon>
        <taxon>Magnoliopsida</taxon>
        <taxon>eudicotyledons</taxon>
        <taxon>Gunneridae</taxon>
        <taxon>Pentapetalae</taxon>
        <taxon>asterids</taxon>
        <taxon>campanulids</taxon>
        <taxon>Asterales</taxon>
        <taxon>Asteraceae</taxon>
        <taxon>Asteroideae</taxon>
        <taxon>Anthemideae</taxon>
        <taxon>Anthemidinae</taxon>
        <taxon>Tanacetum</taxon>
    </lineage>
</organism>
<keyword evidence="2" id="KW-1185">Reference proteome</keyword>
<sequence length="125" mass="15513">MNYMNKQIVWESRQEDIIQLKAYAHVFYGPQINPNEPPRYLYNKDLFFLKHGNTEEKSYILSLHKTHAIPFPEDDLEEKMNRYVQKEFKTFNDEARLSIQYWKDSWHKRMYKFNQRKVRDNPEEY</sequence>
<dbReference type="EMBL" id="BQNB010021591">
    <property type="protein sequence ID" value="GJU07996.1"/>
    <property type="molecule type" value="Genomic_DNA"/>
</dbReference>
<evidence type="ECO:0000313" key="1">
    <source>
        <dbReference type="EMBL" id="GJU07996.1"/>
    </source>
</evidence>
<evidence type="ECO:0008006" key="3">
    <source>
        <dbReference type="Google" id="ProtNLM"/>
    </source>
</evidence>
<reference evidence="1" key="2">
    <citation type="submission" date="2022-01" db="EMBL/GenBank/DDBJ databases">
        <authorList>
            <person name="Yamashiro T."/>
            <person name="Shiraishi A."/>
            <person name="Satake H."/>
            <person name="Nakayama K."/>
        </authorList>
    </citation>
    <scope>NUCLEOTIDE SEQUENCE</scope>
</reference>
<name>A0ABQ5J6R4_9ASTR</name>